<evidence type="ECO:0000256" key="3">
    <source>
        <dbReference type="ARBA" id="ARBA00022989"/>
    </source>
</evidence>
<accession>A0A484MRQ3</accession>
<feature type="compositionally biased region" description="Low complexity" evidence="5">
    <location>
        <begin position="8"/>
        <end position="17"/>
    </location>
</feature>
<dbReference type="PROSITE" id="PS01130">
    <property type="entry name" value="SLC26A"/>
    <property type="match status" value="1"/>
</dbReference>
<organism evidence="8 9">
    <name type="scientific">Cuscuta campestris</name>
    <dbReference type="NCBI Taxonomy" id="132261"/>
    <lineage>
        <taxon>Eukaryota</taxon>
        <taxon>Viridiplantae</taxon>
        <taxon>Streptophyta</taxon>
        <taxon>Embryophyta</taxon>
        <taxon>Tracheophyta</taxon>
        <taxon>Spermatophyta</taxon>
        <taxon>Magnoliopsida</taxon>
        <taxon>eudicotyledons</taxon>
        <taxon>Gunneridae</taxon>
        <taxon>Pentapetalae</taxon>
        <taxon>asterids</taxon>
        <taxon>lamiids</taxon>
        <taxon>Solanales</taxon>
        <taxon>Convolvulaceae</taxon>
        <taxon>Cuscuteae</taxon>
        <taxon>Cuscuta</taxon>
        <taxon>Cuscuta subgen. Grammica</taxon>
        <taxon>Cuscuta sect. Cleistogrammica</taxon>
    </lineage>
</organism>
<evidence type="ECO:0000256" key="2">
    <source>
        <dbReference type="ARBA" id="ARBA00022692"/>
    </source>
</evidence>
<evidence type="ECO:0000256" key="5">
    <source>
        <dbReference type="SAM" id="MobiDB-lite"/>
    </source>
</evidence>
<evidence type="ECO:0000256" key="4">
    <source>
        <dbReference type="ARBA" id="ARBA00023136"/>
    </source>
</evidence>
<feature type="transmembrane region" description="Helical" evidence="6">
    <location>
        <begin position="258"/>
        <end position="276"/>
    </location>
</feature>
<evidence type="ECO:0000256" key="1">
    <source>
        <dbReference type="ARBA" id="ARBA00004141"/>
    </source>
</evidence>
<dbReference type="Pfam" id="PF00916">
    <property type="entry name" value="Sulfate_transp"/>
    <property type="match status" value="1"/>
</dbReference>
<keyword evidence="4 6" id="KW-0472">Membrane</keyword>
<dbReference type="Proteomes" id="UP000595140">
    <property type="component" value="Unassembled WGS sequence"/>
</dbReference>
<feature type="transmembrane region" description="Helical" evidence="6">
    <location>
        <begin position="178"/>
        <end position="200"/>
    </location>
</feature>
<keyword evidence="3 6" id="KW-1133">Transmembrane helix</keyword>
<dbReference type="GO" id="GO:0016020">
    <property type="term" value="C:membrane"/>
    <property type="evidence" value="ECO:0007669"/>
    <property type="project" value="UniProtKB-SubCell"/>
</dbReference>
<sequence length="295" mass="32477">MRREMDLSAGAAYSSSSSPPPHPASSRSSYATASALRISRPVKVIPLQHPSIAASSKPSVYGDLVSRWTEKVRRMTLTEWIELSLPCYRWIRKYRWRQDLQPDLISGVTVGVMLVPQSMSYAKLAGLQPIYGLYSGFVPIFVYAIFGSSRQLAIGPVALTSLLVSNVLSGITDPSDKLYTELAILLALLVGILECIMGLLRLGWLLRFISHSVISGFTTASAVVIALSQAKYFLGYDIERSSKIIPLIKSIISGADKFSWPPFVMGSLMLAILLTMKHLGKSRKNLRFVQAAGHW</sequence>
<keyword evidence="9" id="KW-1185">Reference proteome</keyword>
<gene>
    <name evidence="8" type="ORF">CCAM_LOCUS32484</name>
</gene>
<name>A0A484MRQ3_9ASTE</name>
<protein>
    <recommendedName>
        <fullName evidence="7">SLC26A/SulP transporter domain-containing protein</fullName>
    </recommendedName>
</protein>
<dbReference type="OrthoDB" id="288203at2759"/>
<dbReference type="InterPro" id="IPR011547">
    <property type="entry name" value="SLC26A/SulP_dom"/>
</dbReference>
<keyword evidence="2 6" id="KW-0812">Transmembrane</keyword>
<proteinExistence type="predicted"/>
<evidence type="ECO:0000259" key="7">
    <source>
        <dbReference type="Pfam" id="PF00916"/>
    </source>
</evidence>
<feature type="region of interest" description="Disordered" evidence="5">
    <location>
        <begin position="1"/>
        <end position="28"/>
    </location>
</feature>
<dbReference type="AlphaFoldDB" id="A0A484MRQ3"/>
<feature type="transmembrane region" description="Helical" evidence="6">
    <location>
        <begin position="128"/>
        <end position="146"/>
    </location>
</feature>
<feature type="transmembrane region" description="Helical" evidence="6">
    <location>
        <begin position="212"/>
        <end position="234"/>
    </location>
</feature>
<evidence type="ECO:0000313" key="9">
    <source>
        <dbReference type="Proteomes" id="UP000595140"/>
    </source>
</evidence>
<evidence type="ECO:0000313" key="8">
    <source>
        <dbReference type="EMBL" id="VFQ90708.1"/>
    </source>
</evidence>
<dbReference type="InterPro" id="IPR001902">
    <property type="entry name" value="SLC26A/SulP_fam"/>
</dbReference>
<feature type="transmembrane region" description="Helical" evidence="6">
    <location>
        <begin position="153"/>
        <end position="172"/>
    </location>
</feature>
<dbReference type="GO" id="GO:0008271">
    <property type="term" value="F:secondary active sulfate transmembrane transporter activity"/>
    <property type="evidence" value="ECO:0007669"/>
    <property type="project" value="InterPro"/>
</dbReference>
<dbReference type="InterPro" id="IPR018045">
    <property type="entry name" value="S04_transporter_CS"/>
</dbReference>
<dbReference type="PANTHER" id="PTHR11814">
    <property type="entry name" value="SULFATE TRANSPORTER"/>
    <property type="match status" value="1"/>
</dbReference>
<evidence type="ECO:0000256" key="6">
    <source>
        <dbReference type="SAM" id="Phobius"/>
    </source>
</evidence>
<comment type="subcellular location">
    <subcellularLocation>
        <location evidence="1">Membrane</location>
        <topology evidence="1">Multi-pass membrane protein</topology>
    </subcellularLocation>
</comment>
<feature type="domain" description="SLC26A/SulP transporter" evidence="7">
    <location>
        <begin position="100"/>
        <end position="291"/>
    </location>
</feature>
<dbReference type="EMBL" id="OOIL02004148">
    <property type="protein sequence ID" value="VFQ90708.1"/>
    <property type="molecule type" value="Genomic_DNA"/>
</dbReference>
<reference evidence="8 9" key="1">
    <citation type="submission" date="2018-04" db="EMBL/GenBank/DDBJ databases">
        <authorList>
            <person name="Vogel A."/>
        </authorList>
    </citation>
    <scope>NUCLEOTIDE SEQUENCE [LARGE SCALE GENOMIC DNA]</scope>
</reference>